<reference evidence="2" key="2">
    <citation type="journal article" date="2011" name="FEMS Yeast Res.">
        <title>Characterization of alpha-factor pheromone and pheromone receptor genes of Ashbya gossypii.</title>
        <authorList>
            <person name="Wendland J."/>
            <person name="Dunkler A."/>
            <person name="Walther A."/>
        </authorList>
    </citation>
    <scope>NUCLEOTIDE SEQUENCE</scope>
</reference>
<feature type="region of interest" description="Disordered" evidence="1">
    <location>
        <begin position="1"/>
        <end position="20"/>
    </location>
</feature>
<dbReference type="AlphaFoldDB" id="G0XP53"/>
<protein>
    <submittedName>
        <fullName evidence="2">Mating factor a1</fullName>
    </submittedName>
</protein>
<name>G0XP53_9SACH</name>
<gene>
    <name evidence="2" type="primary">MFa1</name>
</gene>
<evidence type="ECO:0000256" key="1">
    <source>
        <dbReference type="SAM" id="MobiDB-lite"/>
    </source>
</evidence>
<reference evidence="2" key="1">
    <citation type="submission" date="2010-09" db="EMBL/GenBank/DDBJ databases">
        <authorList>
            <person name="Wendland J.W."/>
        </authorList>
    </citation>
    <scope>NUCLEOTIDE SEQUENCE</scope>
</reference>
<proteinExistence type="predicted"/>
<sequence>MQQHSKDGNQNGESENKDHWIIKGFVWNPQCVIA</sequence>
<dbReference type="GO" id="GO:0000750">
    <property type="term" value="P:pheromone-dependent signal transduction involved in conjugation with cellular fusion"/>
    <property type="evidence" value="ECO:0007669"/>
    <property type="project" value="InterPro"/>
</dbReference>
<organism evidence="2">
    <name type="scientific">Eremothecium cymbalariae</name>
    <dbReference type="NCBI Taxonomy" id="45285"/>
    <lineage>
        <taxon>Eukaryota</taxon>
        <taxon>Fungi</taxon>
        <taxon>Dikarya</taxon>
        <taxon>Ascomycota</taxon>
        <taxon>Saccharomycotina</taxon>
        <taxon>Saccharomycetes</taxon>
        <taxon>Saccharomycetales</taxon>
        <taxon>Saccharomycetaceae</taxon>
        <taxon>Eremothecium</taxon>
    </lineage>
</organism>
<dbReference type="Pfam" id="PF17317">
    <property type="entry name" value="MFA1_2"/>
    <property type="match status" value="1"/>
</dbReference>
<dbReference type="InterPro" id="IPR035296">
    <property type="entry name" value="Mfa1/2"/>
</dbReference>
<dbReference type="EMBL" id="HQ266576">
    <property type="protein sequence ID" value="ADZ57211.1"/>
    <property type="molecule type" value="Genomic_DNA"/>
</dbReference>
<evidence type="ECO:0000313" key="2">
    <source>
        <dbReference type="EMBL" id="ADZ57211.1"/>
    </source>
</evidence>
<dbReference type="GO" id="GO:0000772">
    <property type="term" value="F:mating pheromone activity"/>
    <property type="evidence" value="ECO:0007669"/>
    <property type="project" value="InterPro"/>
</dbReference>
<accession>G0XP53</accession>